<dbReference type="Pfam" id="PF13432">
    <property type="entry name" value="TPR_16"/>
    <property type="match status" value="3"/>
</dbReference>
<feature type="repeat" description="TPR" evidence="3">
    <location>
        <begin position="405"/>
        <end position="438"/>
    </location>
</feature>
<dbReference type="PANTHER" id="PTHR44858:SF1">
    <property type="entry name" value="UDP-N-ACETYLGLUCOSAMINE--PEPTIDE N-ACETYLGLUCOSAMINYLTRANSFERASE SPINDLY-RELATED"/>
    <property type="match status" value="1"/>
</dbReference>
<dbReference type="InterPro" id="IPR019734">
    <property type="entry name" value="TPR_rpt"/>
</dbReference>
<accession>A0ABN2LQJ3</accession>
<sequence length="634" mass="69112">MPEPDTIVIDCHAYGLYPYVGCNELLRVLFPDICRDRPDLVREFARSLVTLAPDTHAGVLDAFPDLVEVMGEAGGVPFAQGLRDEGLHPADRPTWLAHGVVSLILRWRSGLAGAPALRLAFTNLAWADPLQAEFVEILARRADPRLVEVIRHDRRDKADPGAAARPSRGEHEALAEDPMTRNRLGIALHHLERGPTPADVALRAFTGAAEHYLAVGFYEAALHCARVAARYAAPDDAATARTLCGVTVGALLLLGRLDEAEAVCAAHLSAGADPVTRMICSYTRAIIHARFSPADQRDYRAAAEHLELAIGYLDRAPQGPSEIGNRIFLDKNFRALLAVRARRADEALRLLDEGLADIRRLCPEREQAESPIFFQNQGRAYLALKRFDLAIAAFTRAIALEPFTSVLHFERGNAYRAHGDQRAALADYRLAIQAGPPRPEMHFNAGLACAALGDPDQALREYTLALDLDSGYVSARLNRAAQHYRAGRLTEAGQDAEIGLRTSPGHPDLLCVRGLVKYARGALDAALSDFSAALVRDPSHAAALKNRSTVWFAKGNVGEALRDADRCATSHPDAAAFLNRGYLHQSNGSWRRAIADYQHAARYDDVDRAELARRHAACVRGLLEEASTARSPGA</sequence>
<dbReference type="EMBL" id="BAAALT010000045">
    <property type="protein sequence ID" value="GAA1796854.1"/>
    <property type="molecule type" value="Genomic_DNA"/>
</dbReference>
<keyword evidence="1" id="KW-0677">Repeat</keyword>
<keyword evidence="2 3" id="KW-0802">TPR repeat</keyword>
<evidence type="ECO:0008006" key="6">
    <source>
        <dbReference type="Google" id="ProtNLM"/>
    </source>
</evidence>
<comment type="caution">
    <text evidence="4">The sequence shown here is derived from an EMBL/GenBank/DDBJ whole genome shotgun (WGS) entry which is preliminary data.</text>
</comment>
<dbReference type="InterPro" id="IPR011990">
    <property type="entry name" value="TPR-like_helical_dom_sf"/>
</dbReference>
<evidence type="ECO:0000256" key="1">
    <source>
        <dbReference type="ARBA" id="ARBA00022737"/>
    </source>
</evidence>
<dbReference type="PROSITE" id="PS50005">
    <property type="entry name" value="TPR"/>
    <property type="match status" value="2"/>
</dbReference>
<dbReference type="PANTHER" id="PTHR44858">
    <property type="entry name" value="TETRATRICOPEPTIDE REPEAT PROTEIN 6"/>
    <property type="match status" value="1"/>
</dbReference>
<protein>
    <recommendedName>
        <fullName evidence="6">Tetratricopeptide repeat protein</fullName>
    </recommendedName>
</protein>
<name>A0ABN2LQJ3_9ACTN</name>
<evidence type="ECO:0000256" key="3">
    <source>
        <dbReference type="PROSITE-ProRule" id="PRU00339"/>
    </source>
</evidence>
<dbReference type="RefSeq" id="WP_344128341.1">
    <property type="nucleotide sequence ID" value="NZ_BAAALT010000045.1"/>
</dbReference>
<gene>
    <name evidence="4" type="ORF">GCM10009682_18180</name>
</gene>
<evidence type="ECO:0000313" key="5">
    <source>
        <dbReference type="Proteomes" id="UP001500218"/>
    </source>
</evidence>
<dbReference type="Proteomes" id="UP001500218">
    <property type="component" value="Unassembled WGS sequence"/>
</dbReference>
<evidence type="ECO:0000256" key="2">
    <source>
        <dbReference type="ARBA" id="ARBA00022803"/>
    </source>
</evidence>
<keyword evidence="5" id="KW-1185">Reference proteome</keyword>
<evidence type="ECO:0000313" key="4">
    <source>
        <dbReference type="EMBL" id="GAA1796854.1"/>
    </source>
</evidence>
<dbReference type="InterPro" id="IPR050498">
    <property type="entry name" value="Ycf3"/>
</dbReference>
<feature type="repeat" description="TPR" evidence="3">
    <location>
        <begin position="371"/>
        <end position="404"/>
    </location>
</feature>
<proteinExistence type="predicted"/>
<dbReference type="SUPFAM" id="SSF48452">
    <property type="entry name" value="TPR-like"/>
    <property type="match status" value="1"/>
</dbReference>
<organism evidence="4 5">
    <name type="scientific">Luedemannella flava</name>
    <dbReference type="NCBI Taxonomy" id="349316"/>
    <lineage>
        <taxon>Bacteria</taxon>
        <taxon>Bacillati</taxon>
        <taxon>Actinomycetota</taxon>
        <taxon>Actinomycetes</taxon>
        <taxon>Micromonosporales</taxon>
        <taxon>Micromonosporaceae</taxon>
        <taxon>Luedemannella</taxon>
    </lineage>
</organism>
<reference evidence="4 5" key="1">
    <citation type="journal article" date="2019" name="Int. J. Syst. Evol. Microbiol.">
        <title>The Global Catalogue of Microorganisms (GCM) 10K type strain sequencing project: providing services to taxonomists for standard genome sequencing and annotation.</title>
        <authorList>
            <consortium name="The Broad Institute Genomics Platform"/>
            <consortium name="The Broad Institute Genome Sequencing Center for Infectious Disease"/>
            <person name="Wu L."/>
            <person name="Ma J."/>
        </authorList>
    </citation>
    <scope>NUCLEOTIDE SEQUENCE [LARGE SCALE GENOMIC DNA]</scope>
    <source>
        <strain evidence="4 5">JCM 13250</strain>
    </source>
</reference>
<dbReference type="SMART" id="SM00028">
    <property type="entry name" value="TPR"/>
    <property type="match status" value="6"/>
</dbReference>
<dbReference type="Gene3D" id="1.25.40.10">
    <property type="entry name" value="Tetratricopeptide repeat domain"/>
    <property type="match status" value="3"/>
</dbReference>